<reference evidence="2 3" key="1">
    <citation type="submission" date="2022-05" db="EMBL/GenBank/DDBJ databases">
        <title>A multi-omics perspective on studying reproductive biology in Daphnia sinensis.</title>
        <authorList>
            <person name="Jia J."/>
        </authorList>
    </citation>
    <scope>NUCLEOTIDE SEQUENCE [LARGE SCALE GENOMIC DNA]</scope>
    <source>
        <strain evidence="2 3">WSL</strain>
    </source>
</reference>
<name>A0AAD5KY00_9CRUS</name>
<protein>
    <submittedName>
        <fullName evidence="2">Uncharacterized protein</fullName>
    </submittedName>
</protein>
<dbReference type="AlphaFoldDB" id="A0AAD5KY00"/>
<feature type="region of interest" description="Disordered" evidence="1">
    <location>
        <begin position="1"/>
        <end position="55"/>
    </location>
</feature>
<accession>A0AAD5KY00</accession>
<feature type="compositionally biased region" description="Polar residues" evidence="1">
    <location>
        <begin position="33"/>
        <end position="43"/>
    </location>
</feature>
<evidence type="ECO:0000313" key="2">
    <source>
        <dbReference type="EMBL" id="KAI9551750.1"/>
    </source>
</evidence>
<dbReference type="EMBL" id="WJBH02000010">
    <property type="protein sequence ID" value="KAI9551750.1"/>
    <property type="molecule type" value="Genomic_DNA"/>
</dbReference>
<evidence type="ECO:0000313" key="3">
    <source>
        <dbReference type="Proteomes" id="UP000820818"/>
    </source>
</evidence>
<proteinExistence type="predicted"/>
<sequence>MVHMHLHPSGRHQDDDDGGRHHHLPRSLPDINGNGSNLTTFESVCSAAGKNDTKA</sequence>
<evidence type="ECO:0000256" key="1">
    <source>
        <dbReference type="SAM" id="MobiDB-lite"/>
    </source>
</evidence>
<feature type="compositionally biased region" description="Basic residues" evidence="1">
    <location>
        <begin position="1"/>
        <end position="10"/>
    </location>
</feature>
<comment type="caution">
    <text evidence="2">The sequence shown here is derived from an EMBL/GenBank/DDBJ whole genome shotgun (WGS) entry which is preliminary data.</text>
</comment>
<organism evidence="2 3">
    <name type="scientific">Daphnia sinensis</name>
    <dbReference type="NCBI Taxonomy" id="1820382"/>
    <lineage>
        <taxon>Eukaryota</taxon>
        <taxon>Metazoa</taxon>
        <taxon>Ecdysozoa</taxon>
        <taxon>Arthropoda</taxon>
        <taxon>Crustacea</taxon>
        <taxon>Branchiopoda</taxon>
        <taxon>Diplostraca</taxon>
        <taxon>Cladocera</taxon>
        <taxon>Anomopoda</taxon>
        <taxon>Daphniidae</taxon>
        <taxon>Daphnia</taxon>
        <taxon>Daphnia similis group</taxon>
    </lineage>
</organism>
<dbReference type="Proteomes" id="UP000820818">
    <property type="component" value="Linkage Group LG10"/>
</dbReference>
<keyword evidence="3" id="KW-1185">Reference proteome</keyword>
<gene>
    <name evidence="2" type="ORF">GHT06_022086</name>
</gene>